<gene>
    <name evidence="1" type="ORF">PS683_04189</name>
</gene>
<dbReference type="AlphaFoldDB" id="A0A5E6MWM8"/>
<dbReference type="EMBL" id="LR700647">
    <property type="protein sequence ID" value="VVM15868.1"/>
    <property type="molecule type" value="Genomic_DNA"/>
</dbReference>
<accession>A0A5E6MWM8</accession>
<reference evidence="1" key="1">
    <citation type="submission" date="2019-09" db="EMBL/GenBank/DDBJ databases">
        <authorList>
            <person name="Chandra G."/>
            <person name="Truman W A."/>
        </authorList>
    </citation>
    <scope>NUCLEOTIDE SEQUENCE</scope>
    <source>
        <strain evidence="1">PS683</strain>
    </source>
</reference>
<organism evidence="1">
    <name type="scientific">Pseudomonas fluorescens</name>
    <dbReference type="NCBI Taxonomy" id="294"/>
    <lineage>
        <taxon>Bacteria</taxon>
        <taxon>Pseudomonadati</taxon>
        <taxon>Pseudomonadota</taxon>
        <taxon>Gammaproteobacteria</taxon>
        <taxon>Pseudomonadales</taxon>
        <taxon>Pseudomonadaceae</taxon>
        <taxon>Pseudomonas</taxon>
    </lineage>
</organism>
<sequence>MRYVTVRKFASESGYSEDAIRSKPRDGIWRLGEIWIKAPDGRVLIDVEGYES</sequence>
<evidence type="ECO:0000313" key="1">
    <source>
        <dbReference type="EMBL" id="VVM15868.1"/>
    </source>
</evidence>
<evidence type="ECO:0008006" key="2">
    <source>
        <dbReference type="Google" id="ProtNLM"/>
    </source>
</evidence>
<name>A0A5E6MWM8_PSEFL</name>
<proteinExistence type="predicted"/>
<protein>
    <recommendedName>
        <fullName evidence="2">Excisionase</fullName>
    </recommendedName>
</protein>